<reference evidence="1 2" key="1">
    <citation type="journal article" date="2023" name="Science">
        <title>Complex scaffold remodeling in plant triterpene biosynthesis.</title>
        <authorList>
            <person name="De La Pena R."/>
            <person name="Hodgson H."/>
            <person name="Liu J.C."/>
            <person name="Stephenson M.J."/>
            <person name="Martin A.C."/>
            <person name="Owen C."/>
            <person name="Harkess A."/>
            <person name="Leebens-Mack J."/>
            <person name="Jimenez L.E."/>
            <person name="Osbourn A."/>
            <person name="Sattely E.S."/>
        </authorList>
    </citation>
    <scope>NUCLEOTIDE SEQUENCE [LARGE SCALE GENOMIC DNA]</scope>
    <source>
        <strain evidence="2">cv. JPN11</strain>
        <tissue evidence="1">Leaf</tissue>
    </source>
</reference>
<evidence type="ECO:0000313" key="1">
    <source>
        <dbReference type="EMBL" id="KAJ4719445.1"/>
    </source>
</evidence>
<evidence type="ECO:0000313" key="2">
    <source>
        <dbReference type="Proteomes" id="UP001164539"/>
    </source>
</evidence>
<dbReference type="EMBL" id="CM051397">
    <property type="protein sequence ID" value="KAJ4719445.1"/>
    <property type="molecule type" value="Genomic_DNA"/>
</dbReference>
<protein>
    <submittedName>
        <fullName evidence="1">Tafazzin family protein</fullName>
    </submittedName>
</protein>
<gene>
    <name evidence="1" type="ORF">OWV82_007421</name>
</gene>
<accession>A0ACC1YA55</accession>
<comment type="caution">
    <text evidence="1">The sequence shown here is derived from an EMBL/GenBank/DDBJ whole genome shotgun (WGS) entry which is preliminary data.</text>
</comment>
<sequence>MGVQRIERGDLWKNKARALQLQLRDRFRVAVARHRGRPAIFVQDGLFSSTVERWFRLFREFRRDSLPSSSAFYRKRVSNDVNGEEESVLLRMLQAVAVPVIGNVCHVFMNGLNHVQVYGVEKLHDALLHRPKNKALITVSNHVASVDDPFVIASLLPPSVLLDAQNLRWTLCATDRCFKNPVTTAFFQSVKVLPVSRGEGIYQKGMDMAISKLNSGGWVHIFPEGSRSRDGGKTMGSPKRGVGRLVLDADNAPMVVPFVHTGMQDVMPLGANFPRIGKTVTVLIGDPIEFDDLINEEQTTHVSRGKLYDAVSSRIGQRLQQLKVQVERLAIEQPSPEHVAEILQQIDWESFGLQNQVLTEDYSLAQESQAHSTLDATCTQERSFFRMGLSYRNGFATRMRGYMDPTELMGFAARGLFVNGSTTDSATATNVREIGPLRAWKQFLEANLLGKWNVLV</sequence>
<proteinExistence type="predicted"/>
<dbReference type="Proteomes" id="UP001164539">
    <property type="component" value="Chromosome 4"/>
</dbReference>
<name>A0ACC1YA55_MELAZ</name>
<keyword evidence="2" id="KW-1185">Reference proteome</keyword>
<organism evidence="1 2">
    <name type="scientific">Melia azedarach</name>
    <name type="common">Chinaberry tree</name>
    <dbReference type="NCBI Taxonomy" id="155640"/>
    <lineage>
        <taxon>Eukaryota</taxon>
        <taxon>Viridiplantae</taxon>
        <taxon>Streptophyta</taxon>
        <taxon>Embryophyta</taxon>
        <taxon>Tracheophyta</taxon>
        <taxon>Spermatophyta</taxon>
        <taxon>Magnoliopsida</taxon>
        <taxon>eudicotyledons</taxon>
        <taxon>Gunneridae</taxon>
        <taxon>Pentapetalae</taxon>
        <taxon>rosids</taxon>
        <taxon>malvids</taxon>
        <taxon>Sapindales</taxon>
        <taxon>Meliaceae</taxon>
        <taxon>Melia</taxon>
    </lineage>
</organism>